<evidence type="ECO:0000313" key="4">
    <source>
        <dbReference type="Proteomes" id="UP000028725"/>
    </source>
</evidence>
<protein>
    <submittedName>
        <fullName evidence="3">Lysine-epsilon oxidase</fullName>
    </submittedName>
</protein>
<comment type="caution">
    <text evidence="3">The sequence shown here is derived from an EMBL/GenBank/DDBJ whole genome shotgun (WGS) entry which is preliminary data.</text>
</comment>
<evidence type="ECO:0000259" key="2">
    <source>
        <dbReference type="Pfam" id="PF18417"/>
    </source>
</evidence>
<evidence type="ECO:0000259" key="1">
    <source>
        <dbReference type="Pfam" id="PF17990"/>
    </source>
</evidence>
<dbReference type="InterPro" id="IPR041168">
    <property type="entry name" value="LodA_N"/>
</dbReference>
<dbReference type="OrthoDB" id="336698at2"/>
<dbReference type="PATRIC" id="fig|394096.3.peg.7949"/>
<feature type="domain" description="L-lysine epsilon oxidase C-terminal" evidence="2">
    <location>
        <begin position="395"/>
        <end position="511"/>
    </location>
</feature>
<dbReference type="InterPro" id="IPR041173">
    <property type="entry name" value="LodA_C"/>
</dbReference>
<proteinExistence type="predicted"/>
<reference evidence="3 4" key="1">
    <citation type="submission" date="2014-04" db="EMBL/GenBank/DDBJ databases">
        <title>Genome assembly of Hyalangium minutum DSM 14724.</title>
        <authorList>
            <person name="Sharma G."/>
            <person name="Subramanian S."/>
        </authorList>
    </citation>
    <scope>NUCLEOTIDE SEQUENCE [LARGE SCALE GENOMIC DNA]</scope>
    <source>
        <strain evidence="3 4">DSM 14724</strain>
    </source>
</reference>
<dbReference type="AlphaFoldDB" id="A0A085W345"/>
<feature type="domain" description="L-Lysine epsilon oxidase N-terminal" evidence="1">
    <location>
        <begin position="8"/>
        <end position="225"/>
    </location>
</feature>
<name>A0A085W345_9BACT</name>
<evidence type="ECO:0000313" key="3">
    <source>
        <dbReference type="EMBL" id="KFE62108.1"/>
    </source>
</evidence>
<dbReference type="Proteomes" id="UP000028725">
    <property type="component" value="Unassembled WGS sequence"/>
</dbReference>
<keyword evidence="4" id="KW-1185">Reference proteome</keyword>
<dbReference type="STRING" id="394096.DB31_4214"/>
<dbReference type="EMBL" id="JMCB01000023">
    <property type="protein sequence ID" value="KFE62108.1"/>
    <property type="molecule type" value="Genomic_DNA"/>
</dbReference>
<dbReference type="Pfam" id="PF17990">
    <property type="entry name" value="LodA_N"/>
    <property type="match status" value="1"/>
</dbReference>
<organism evidence="3 4">
    <name type="scientific">Hyalangium minutum</name>
    <dbReference type="NCBI Taxonomy" id="394096"/>
    <lineage>
        <taxon>Bacteria</taxon>
        <taxon>Pseudomonadati</taxon>
        <taxon>Myxococcota</taxon>
        <taxon>Myxococcia</taxon>
        <taxon>Myxococcales</taxon>
        <taxon>Cystobacterineae</taxon>
        <taxon>Archangiaceae</taxon>
        <taxon>Hyalangium</taxon>
    </lineage>
</organism>
<dbReference type="RefSeq" id="WP_044197810.1">
    <property type="nucleotide sequence ID" value="NZ_JMCB01000023.1"/>
</dbReference>
<accession>A0A085W345</accession>
<sequence length="627" mass="69824">MARFFRIHPAVGVARVGNSPDEFYIGPEHPNQPPNFDIAQKKFQPFKDSQGRVKRQAARFRVFEYTMQSGVLSPLREITQGSFDITGIKWNVHLANRKAAFFKFNGQEGADNGAWKAKRNAHVQAAADRERLLVIDPGLKSISGKSQPRVSLTNPNRNIPITTLGELRTDEQGRLLVLGGLGQSSKTDQGKLIDDYVNNDHWFDDMSDGPVSAEITYTEGGKTQTAKLEGNNGAWLLVGPPDFGPAVGNVVRLFDTMWDLAVRSKDVPISTTDGLLDKGLFARLEKQRADWNTTTHSFQNYKPSFRQEVFPILDRALGHRNVHNPEASKSFHASLAGVEQDLGTVASVKGQRLRKTIFGYLRDPFSATQEPLLMPKGFGDFYTDEAPNEGMKKGYFMTLTRVQYAVLKRWAEGQFEEDWDATKAHAIDTEIFAGGLDRAALENSVGGPFFPGIDCSWLVRLPELYAAPFRIKHSGTVFPTTANLAIGPGFFSQQMALPWQADFYQCKKQFFDPKSFKKNAFQGDGMYHMWWAAHRPDDVYAKKGDIQMVSWTRALDAVAEVEAKKPEIKNSAPEGTSAVEMAMYIQMQANWWKLGFVINEGEAFFETQEKSAPTAVASAATPAAKAS</sequence>
<gene>
    <name evidence="3" type="ORF">DB31_4214</name>
</gene>
<dbReference type="Pfam" id="PF18417">
    <property type="entry name" value="LodA_C"/>
    <property type="match status" value="1"/>
</dbReference>